<dbReference type="SUPFAM" id="SSF54593">
    <property type="entry name" value="Glyoxalase/Bleomycin resistance protein/Dihydroxybiphenyl dioxygenase"/>
    <property type="match status" value="1"/>
</dbReference>
<dbReference type="EMBL" id="SHNN01000003">
    <property type="protein sequence ID" value="MCX2982235.1"/>
    <property type="molecule type" value="Genomic_DNA"/>
</dbReference>
<sequence length="151" mass="17230">MNTSVQQQLNLPPMDQVGFVYKDLDAAIAQYGPMFGPFEVQEYGSFDYTYRGRSEPAELRIAFGKSGDIEIELIQWVSGHSPHREFIEAGNEGMHHLRFLVDNVDAMVEQAAAFGWHCIWYNQFAPGLAMAYMEREGDPLLIEFFENQQAT</sequence>
<keyword evidence="4" id="KW-1185">Reference proteome</keyword>
<dbReference type="InterPro" id="IPR029068">
    <property type="entry name" value="Glyas_Bleomycin-R_OHBP_Dase"/>
</dbReference>
<organism evidence="3 4">
    <name type="scientific">Candidatus Litorirhabdus singularis</name>
    <dbReference type="NCBI Taxonomy" id="2518993"/>
    <lineage>
        <taxon>Bacteria</taxon>
        <taxon>Pseudomonadati</taxon>
        <taxon>Pseudomonadota</taxon>
        <taxon>Gammaproteobacteria</taxon>
        <taxon>Cellvibrionales</taxon>
        <taxon>Halieaceae</taxon>
        <taxon>Candidatus Litorirhabdus</taxon>
    </lineage>
</organism>
<feature type="domain" description="VOC" evidence="2">
    <location>
        <begin position="13"/>
        <end position="147"/>
    </location>
</feature>
<dbReference type="PANTHER" id="PTHR43048">
    <property type="entry name" value="METHYLMALONYL-COA EPIMERASE"/>
    <property type="match status" value="1"/>
</dbReference>
<proteinExistence type="predicted"/>
<gene>
    <name evidence="3" type="ORF">EYC98_15340</name>
</gene>
<dbReference type="Gene3D" id="3.10.180.10">
    <property type="entry name" value="2,3-Dihydroxybiphenyl 1,2-Dioxygenase, domain 1"/>
    <property type="match status" value="1"/>
</dbReference>
<dbReference type="InterPro" id="IPR051785">
    <property type="entry name" value="MMCE/EMCE_epimerase"/>
</dbReference>
<dbReference type="Proteomes" id="UP001143362">
    <property type="component" value="Unassembled WGS sequence"/>
</dbReference>
<dbReference type="Pfam" id="PF13669">
    <property type="entry name" value="Glyoxalase_4"/>
    <property type="match status" value="1"/>
</dbReference>
<dbReference type="InterPro" id="IPR037523">
    <property type="entry name" value="VOC_core"/>
</dbReference>
<dbReference type="PROSITE" id="PS51819">
    <property type="entry name" value="VOC"/>
    <property type="match status" value="1"/>
</dbReference>
<name>A0ABT3TKB6_9GAMM</name>
<keyword evidence="1" id="KW-0479">Metal-binding</keyword>
<reference evidence="3" key="1">
    <citation type="submission" date="2019-02" db="EMBL/GenBank/DDBJ databases">
        <authorList>
            <person name="Li S.-H."/>
        </authorList>
    </citation>
    <scope>NUCLEOTIDE SEQUENCE</scope>
    <source>
        <strain evidence="3">IMCC14734</strain>
    </source>
</reference>
<evidence type="ECO:0000313" key="3">
    <source>
        <dbReference type="EMBL" id="MCX2982235.1"/>
    </source>
</evidence>
<dbReference type="PANTHER" id="PTHR43048:SF3">
    <property type="entry name" value="METHYLMALONYL-COA EPIMERASE, MITOCHONDRIAL"/>
    <property type="match status" value="1"/>
</dbReference>
<dbReference type="RefSeq" id="WP_279246260.1">
    <property type="nucleotide sequence ID" value="NZ_SHNN01000003.1"/>
</dbReference>
<evidence type="ECO:0000313" key="4">
    <source>
        <dbReference type="Proteomes" id="UP001143362"/>
    </source>
</evidence>
<accession>A0ABT3TKB6</accession>
<evidence type="ECO:0000256" key="1">
    <source>
        <dbReference type="ARBA" id="ARBA00022723"/>
    </source>
</evidence>
<protein>
    <recommendedName>
        <fullName evidence="2">VOC domain-containing protein</fullName>
    </recommendedName>
</protein>
<evidence type="ECO:0000259" key="2">
    <source>
        <dbReference type="PROSITE" id="PS51819"/>
    </source>
</evidence>
<comment type="caution">
    <text evidence="3">The sequence shown here is derived from an EMBL/GenBank/DDBJ whole genome shotgun (WGS) entry which is preliminary data.</text>
</comment>